<feature type="transmembrane region" description="Helical" evidence="5">
    <location>
        <begin position="26"/>
        <end position="45"/>
    </location>
</feature>
<feature type="domain" description="YknX-like C-terminal permuted SH3-like" evidence="6">
    <location>
        <begin position="346"/>
        <end position="408"/>
    </location>
</feature>
<keyword evidence="5" id="KW-1133">Transmembrane helix</keyword>
<keyword evidence="5" id="KW-0812">Transmembrane</keyword>
<dbReference type="PANTHER" id="PTHR32347:SF29">
    <property type="entry name" value="UPF0194 MEMBRANE PROTEIN YBHG"/>
    <property type="match status" value="1"/>
</dbReference>
<proteinExistence type="inferred from homology"/>
<protein>
    <submittedName>
        <fullName evidence="7">Efflux RND transporter periplasmic adaptor subunit</fullName>
    </submittedName>
</protein>
<dbReference type="NCBIfam" id="TIGR01730">
    <property type="entry name" value="RND_mfp"/>
    <property type="match status" value="1"/>
</dbReference>
<dbReference type="Gene3D" id="2.40.420.20">
    <property type="match status" value="1"/>
</dbReference>
<dbReference type="PANTHER" id="PTHR32347">
    <property type="entry name" value="EFFLUX SYSTEM COMPONENT YKNX-RELATED"/>
    <property type="match status" value="1"/>
</dbReference>
<keyword evidence="8" id="KW-1185">Reference proteome</keyword>
<keyword evidence="3 4" id="KW-0175">Coiled coil</keyword>
<evidence type="ECO:0000256" key="1">
    <source>
        <dbReference type="ARBA" id="ARBA00004196"/>
    </source>
</evidence>
<dbReference type="InterPro" id="IPR058637">
    <property type="entry name" value="YknX-like_C"/>
</dbReference>
<reference evidence="7 8" key="1">
    <citation type="submission" date="2023-08" db="EMBL/GenBank/DDBJ databases">
        <title>Oxalobacteraceae gen .nov., isolated from river sludge outside the plant.</title>
        <authorList>
            <person name="Zhao S.Y."/>
        </authorList>
    </citation>
    <scope>NUCLEOTIDE SEQUENCE [LARGE SCALE GENOMIC DNA]</scope>
    <source>
        <strain evidence="7 8">R-40</strain>
    </source>
</reference>
<dbReference type="RefSeq" id="WP_338436696.1">
    <property type="nucleotide sequence ID" value="NZ_JAUYVH010000005.1"/>
</dbReference>
<name>A0ABU1BP18_9BURK</name>
<evidence type="ECO:0000259" key="6">
    <source>
        <dbReference type="Pfam" id="PF25989"/>
    </source>
</evidence>
<dbReference type="Gene3D" id="2.40.50.100">
    <property type="match status" value="1"/>
</dbReference>
<feature type="coiled-coil region" evidence="4">
    <location>
        <begin position="124"/>
        <end position="151"/>
    </location>
</feature>
<organism evidence="7 8">
    <name type="scientific">Keguizhuia sedimenti</name>
    <dbReference type="NCBI Taxonomy" id="3064264"/>
    <lineage>
        <taxon>Bacteria</taxon>
        <taxon>Pseudomonadati</taxon>
        <taxon>Pseudomonadota</taxon>
        <taxon>Betaproteobacteria</taxon>
        <taxon>Burkholderiales</taxon>
        <taxon>Oxalobacteraceae</taxon>
        <taxon>Keguizhuia</taxon>
    </lineage>
</organism>
<gene>
    <name evidence="7" type="ORF">Q8A64_10090</name>
</gene>
<dbReference type="SUPFAM" id="SSF111369">
    <property type="entry name" value="HlyD-like secretion proteins"/>
    <property type="match status" value="1"/>
</dbReference>
<evidence type="ECO:0000256" key="3">
    <source>
        <dbReference type="ARBA" id="ARBA00023054"/>
    </source>
</evidence>
<keyword evidence="5" id="KW-0472">Membrane</keyword>
<evidence type="ECO:0000256" key="4">
    <source>
        <dbReference type="SAM" id="Coils"/>
    </source>
</evidence>
<comment type="subcellular location">
    <subcellularLocation>
        <location evidence="1">Cell envelope</location>
    </subcellularLocation>
</comment>
<comment type="caution">
    <text evidence="7">The sequence shown here is derived from an EMBL/GenBank/DDBJ whole genome shotgun (WGS) entry which is preliminary data.</text>
</comment>
<comment type="similarity">
    <text evidence="2">Belongs to the membrane fusion protein (MFP) (TC 8.A.1) family.</text>
</comment>
<dbReference type="Pfam" id="PF25989">
    <property type="entry name" value="YknX_C"/>
    <property type="match status" value="1"/>
</dbReference>
<evidence type="ECO:0000313" key="7">
    <source>
        <dbReference type="EMBL" id="MDQ9170758.1"/>
    </source>
</evidence>
<dbReference type="InterPro" id="IPR006143">
    <property type="entry name" value="RND_pump_MFP"/>
</dbReference>
<evidence type="ECO:0000313" key="8">
    <source>
        <dbReference type="Proteomes" id="UP001225596"/>
    </source>
</evidence>
<accession>A0ABU1BP18</accession>
<dbReference type="Gene3D" id="1.10.287.470">
    <property type="entry name" value="Helix hairpin bin"/>
    <property type="match status" value="1"/>
</dbReference>
<dbReference type="Proteomes" id="UP001225596">
    <property type="component" value="Unassembled WGS sequence"/>
</dbReference>
<sequence length="411" mass="44717">MDTRTEQTVLSKARHRSAKPHASKKAAVIILATLVLAIIGAVLFYPDPIQAELTTVTQGPMQVTINNQGQVRAHDKYVVAAPVAARLERIELHEGDSIKKDQVLATLYAIPLDARQQQEVVARYEAAQALAREARLRAQRAQLDLRLASSERARIERLVKEKFVSPQAAEKAVSAESTSRAELNAARSREQAAIADVKAAEAALNSLPSAQGNARRPLRLTAPVNGYVLKVHEKSERTVAAGTPLITLGDPDKYEIVVDILSTDAVKVKPGNTMLLEGWGGSKTLRAKVRLVEPVAFTKISALGVEEQRVNVIADPIDPLGALGDGYRVEARIVIWSGDNVTKVAGSSLFRVGEKWHVFAVEGGRAQEWEVQIGQRNQEEAQIISGLQSGAKVIRYPSNEIEDGVRVKPRS</sequence>
<dbReference type="InterPro" id="IPR050465">
    <property type="entry name" value="UPF0194_transport"/>
</dbReference>
<dbReference type="EMBL" id="JAUYVH010000005">
    <property type="protein sequence ID" value="MDQ9170758.1"/>
    <property type="molecule type" value="Genomic_DNA"/>
</dbReference>
<evidence type="ECO:0000256" key="2">
    <source>
        <dbReference type="ARBA" id="ARBA00009477"/>
    </source>
</evidence>
<evidence type="ECO:0000256" key="5">
    <source>
        <dbReference type="SAM" id="Phobius"/>
    </source>
</evidence>